<keyword evidence="1" id="KW-0732">Signal</keyword>
<feature type="chain" id="PRO_5002043474" evidence="1">
    <location>
        <begin position="21"/>
        <end position="64"/>
    </location>
</feature>
<proteinExistence type="predicted"/>
<organism evidence="2">
    <name type="scientific">Arundo donax</name>
    <name type="common">Giant reed</name>
    <name type="synonym">Donax arundinaceus</name>
    <dbReference type="NCBI Taxonomy" id="35708"/>
    <lineage>
        <taxon>Eukaryota</taxon>
        <taxon>Viridiplantae</taxon>
        <taxon>Streptophyta</taxon>
        <taxon>Embryophyta</taxon>
        <taxon>Tracheophyta</taxon>
        <taxon>Spermatophyta</taxon>
        <taxon>Magnoliopsida</taxon>
        <taxon>Liliopsida</taxon>
        <taxon>Poales</taxon>
        <taxon>Poaceae</taxon>
        <taxon>PACMAD clade</taxon>
        <taxon>Arundinoideae</taxon>
        <taxon>Arundineae</taxon>
        <taxon>Arundo</taxon>
    </lineage>
</organism>
<sequence>MWFRLIFVTGMLLHCKESSSDPTPYVPHAALPHQAAATSATAVAVSNSAAPAISSDLSNSWRAT</sequence>
<dbReference type="EMBL" id="GBRH01269115">
    <property type="protein sequence ID" value="JAD28780.1"/>
    <property type="molecule type" value="Transcribed_RNA"/>
</dbReference>
<name>A0A0A8YWB2_ARUDO</name>
<dbReference type="AlphaFoldDB" id="A0A0A8YWB2"/>
<feature type="signal peptide" evidence="1">
    <location>
        <begin position="1"/>
        <end position="20"/>
    </location>
</feature>
<evidence type="ECO:0000256" key="1">
    <source>
        <dbReference type="SAM" id="SignalP"/>
    </source>
</evidence>
<reference evidence="2" key="2">
    <citation type="journal article" date="2015" name="Data Brief">
        <title>Shoot transcriptome of the giant reed, Arundo donax.</title>
        <authorList>
            <person name="Barrero R.A."/>
            <person name="Guerrero F.D."/>
            <person name="Moolhuijzen P."/>
            <person name="Goolsby J.A."/>
            <person name="Tidwell J."/>
            <person name="Bellgard S.E."/>
            <person name="Bellgard M.I."/>
        </authorList>
    </citation>
    <scope>NUCLEOTIDE SEQUENCE</scope>
    <source>
        <tissue evidence="2">Shoot tissue taken approximately 20 cm above the soil surface</tissue>
    </source>
</reference>
<evidence type="ECO:0000313" key="2">
    <source>
        <dbReference type="EMBL" id="JAD28780.1"/>
    </source>
</evidence>
<accession>A0A0A8YWB2</accession>
<reference evidence="2" key="1">
    <citation type="submission" date="2014-09" db="EMBL/GenBank/DDBJ databases">
        <authorList>
            <person name="Magalhaes I.L.F."/>
            <person name="Oliveira U."/>
            <person name="Santos F.R."/>
            <person name="Vidigal T.H.D.A."/>
            <person name="Brescovit A.D."/>
            <person name="Santos A.J."/>
        </authorList>
    </citation>
    <scope>NUCLEOTIDE SEQUENCE</scope>
    <source>
        <tissue evidence="2">Shoot tissue taken approximately 20 cm above the soil surface</tissue>
    </source>
</reference>
<protein>
    <submittedName>
        <fullName evidence="2">Uncharacterized protein</fullName>
    </submittedName>
</protein>